<sequence length="270" mass="29445">MNWTGGNGQKGLGCGATAAFRSASGRVIVQSRGICKLREPRVLSAAPKQDLKSKQNRKNCANINNSSSSSNSQELSNTRTLFAILGARSGTTSRKRSRHCSTDVAQLVISPIKRTTNTPLPHSLSRNKISPTRAACDSDDEIFNADNQDYFLSDRGNNSLNNQVEVEISWPSIKHNCATSNETLINGSPQLAKRSKDTAVLPCAEKSVSNHFFMSDGIQSSFDVHKSIIDAVFSQKSTPLLPIARGGTVFPKSNSIMEDADWMQMLWPTK</sequence>
<proteinExistence type="predicted"/>
<dbReference type="AlphaFoldDB" id="A0AAD5T967"/>
<comment type="caution">
    <text evidence="2">The sequence shown here is derived from an EMBL/GenBank/DDBJ whole genome shotgun (WGS) entry which is preliminary data.</text>
</comment>
<accession>A0AAD5T967</accession>
<reference evidence="2" key="1">
    <citation type="submission" date="2020-05" db="EMBL/GenBank/DDBJ databases">
        <title>Phylogenomic resolution of chytrid fungi.</title>
        <authorList>
            <person name="Stajich J.E."/>
            <person name="Amses K."/>
            <person name="Simmons R."/>
            <person name="Seto K."/>
            <person name="Myers J."/>
            <person name="Bonds A."/>
            <person name="Quandt C.A."/>
            <person name="Barry K."/>
            <person name="Liu P."/>
            <person name="Grigoriev I."/>
            <person name="Longcore J.E."/>
            <person name="James T.Y."/>
        </authorList>
    </citation>
    <scope>NUCLEOTIDE SEQUENCE</scope>
    <source>
        <strain evidence="2">JEL0513</strain>
    </source>
</reference>
<evidence type="ECO:0000313" key="3">
    <source>
        <dbReference type="Proteomes" id="UP001211907"/>
    </source>
</evidence>
<evidence type="ECO:0000256" key="1">
    <source>
        <dbReference type="SAM" id="MobiDB-lite"/>
    </source>
</evidence>
<feature type="region of interest" description="Disordered" evidence="1">
    <location>
        <begin position="46"/>
        <end position="74"/>
    </location>
</feature>
<name>A0AAD5T967_9FUNG</name>
<keyword evidence="3" id="KW-1185">Reference proteome</keyword>
<protein>
    <submittedName>
        <fullName evidence="2">Uncharacterized protein</fullName>
    </submittedName>
</protein>
<gene>
    <name evidence="2" type="ORF">HK100_009598</name>
</gene>
<feature type="compositionally biased region" description="Low complexity" evidence="1">
    <location>
        <begin position="59"/>
        <end position="74"/>
    </location>
</feature>
<dbReference type="EMBL" id="JADGJH010000498">
    <property type="protein sequence ID" value="KAJ3127680.1"/>
    <property type="molecule type" value="Genomic_DNA"/>
</dbReference>
<evidence type="ECO:0000313" key="2">
    <source>
        <dbReference type="EMBL" id="KAJ3127680.1"/>
    </source>
</evidence>
<dbReference type="Proteomes" id="UP001211907">
    <property type="component" value="Unassembled WGS sequence"/>
</dbReference>
<organism evidence="2 3">
    <name type="scientific">Physocladia obscura</name>
    <dbReference type="NCBI Taxonomy" id="109957"/>
    <lineage>
        <taxon>Eukaryota</taxon>
        <taxon>Fungi</taxon>
        <taxon>Fungi incertae sedis</taxon>
        <taxon>Chytridiomycota</taxon>
        <taxon>Chytridiomycota incertae sedis</taxon>
        <taxon>Chytridiomycetes</taxon>
        <taxon>Chytridiales</taxon>
        <taxon>Chytriomycetaceae</taxon>
        <taxon>Physocladia</taxon>
    </lineage>
</organism>